<dbReference type="RefSeq" id="WP_053780300.1">
    <property type="nucleotide sequence ID" value="NZ_LITU01000050.1"/>
</dbReference>
<keyword evidence="2" id="KW-0808">Transferase</keyword>
<dbReference type="PATRIC" id="fig|1705561.3.peg.1439"/>
<dbReference type="Gene3D" id="3.90.1200.10">
    <property type="match status" value="1"/>
</dbReference>
<dbReference type="OrthoDB" id="2352890at2"/>
<dbReference type="Pfam" id="PF01636">
    <property type="entry name" value="APH"/>
    <property type="match status" value="1"/>
</dbReference>
<dbReference type="InterPro" id="IPR002575">
    <property type="entry name" value="Aminoglycoside_PTrfase"/>
</dbReference>
<dbReference type="EMBL" id="LITU01000050">
    <property type="protein sequence ID" value="KOY16821.1"/>
    <property type="molecule type" value="Genomic_DNA"/>
</dbReference>
<dbReference type="Proteomes" id="UP000037688">
    <property type="component" value="Unassembled WGS sequence"/>
</dbReference>
<evidence type="ECO:0000259" key="1">
    <source>
        <dbReference type="Pfam" id="PF01636"/>
    </source>
</evidence>
<reference evidence="2 3" key="1">
    <citation type="submission" date="2015-08" db="EMBL/GenBank/DDBJ databases">
        <title>Draft genome sequence of cellulolytic and xylanolytic Paenibacillus sp. A59, isolated from a decaying forest soil from Patagonia, Argentina.</title>
        <authorList>
            <person name="Ghio S."/>
            <person name="Caceres A.M."/>
            <person name="Talia P."/>
            <person name="Grasso D."/>
            <person name="Campos E."/>
        </authorList>
    </citation>
    <scope>NUCLEOTIDE SEQUENCE [LARGE SCALE GENOMIC DNA]</scope>
    <source>
        <strain evidence="2 3">A59</strain>
    </source>
</reference>
<protein>
    <submittedName>
        <fullName evidence="2">Aminoglycoside phosphotransferase</fullName>
    </submittedName>
</protein>
<proteinExistence type="predicted"/>
<dbReference type="SUPFAM" id="SSF56112">
    <property type="entry name" value="Protein kinase-like (PK-like)"/>
    <property type="match status" value="1"/>
</dbReference>
<evidence type="ECO:0000313" key="3">
    <source>
        <dbReference type="Proteomes" id="UP000037688"/>
    </source>
</evidence>
<sequence length="335" mass="38587">MNNVQYNLKFEKLVAELELGELISKPKAISGGLLHRMYAIETTHAKYAVKALNPQIMSRPTAMQNYIQSEKIANLAANFIHAQPAKVINGSSMQILDNQCYLIFDWIDGKSLELHEVTETHCEHMGMILADIHKTDFSQLHIPKFQLDFSKETDWNYYLVKGQKENSDWTILLADNIQKLYEWSAQAKNASVILASNTVISHRDLEPKNVMWQQDNPIIIDWESAGYINPMHDLVETAMYWSVDHTGNVDKGRFLAFIDGYRSRVGNLNANWRMVLENGFAGKLDWLEYSLKRSLWIECTDDEEQQMGTSQVTWTIEALKQYEDMISDVENWLGS</sequence>
<comment type="caution">
    <text evidence="2">The sequence shown here is derived from an EMBL/GenBank/DDBJ whole genome shotgun (WGS) entry which is preliminary data.</text>
</comment>
<dbReference type="GO" id="GO:0016740">
    <property type="term" value="F:transferase activity"/>
    <property type="evidence" value="ECO:0007669"/>
    <property type="project" value="UniProtKB-KW"/>
</dbReference>
<dbReference type="InterPro" id="IPR011009">
    <property type="entry name" value="Kinase-like_dom_sf"/>
</dbReference>
<dbReference type="AlphaFoldDB" id="A0A0N0C568"/>
<evidence type="ECO:0000313" key="2">
    <source>
        <dbReference type="EMBL" id="KOY16821.1"/>
    </source>
</evidence>
<name>A0A0N0C568_9BACL</name>
<keyword evidence="3" id="KW-1185">Reference proteome</keyword>
<feature type="domain" description="Aminoglycoside phosphotransferase" evidence="1">
    <location>
        <begin position="27"/>
        <end position="263"/>
    </location>
</feature>
<accession>A0A0N0C568</accession>
<organism evidence="2 3">
    <name type="scientific">Paenibacillus xylanivorans</name>
    <dbReference type="NCBI Taxonomy" id="1705561"/>
    <lineage>
        <taxon>Bacteria</taxon>
        <taxon>Bacillati</taxon>
        <taxon>Bacillota</taxon>
        <taxon>Bacilli</taxon>
        <taxon>Bacillales</taxon>
        <taxon>Paenibacillaceae</taxon>
        <taxon>Paenibacillus</taxon>
    </lineage>
</organism>
<gene>
    <name evidence="2" type="ORF">AMS66_08045</name>
</gene>